<gene>
    <name evidence="1" type="ORF">BACI71_60018</name>
</gene>
<sequence length="27" mass="3174">MFITQFIHPINILGLYSIIILQDIPYP</sequence>
<name>A0A654AQP8_BACMY</name>
<evidence type="ECO:0000313" key="1">
    <source>
        <dbReference type="EMBL" id="VXC69645.1"/>
    </source>
</evidence>
<proteinExistence type="predicted"/>
<protein>
    <submittedName>
        <fullName evidence="1">Uncharacterized protein</fullName>
    </submittedName>
</protein>
<evidence type="ECO:0000313" key="2">
    <source>
        <dbReference type="Proteomes" id="UP000437562"/>
    </source>
</evidence>
<dbReference type="AlphaFoldDB" id="A0A654AQP8"/>
<accession>A0A654AQP8</accession>
<dbReference type="EMBL" id="CABWMC010000031">
    <property type="protein sequence ID" value="VXC69645.1"/>
    <property type="molecule type" value="Genomic_DNA"/>
</dbReference>
<reference evidence="1 2" key="1">
    <citation type="submission" date="2019-10" db="EMBL/GenBank/DDBJ databases">
        <authorList>
            <person name="Karimi E."/>
        </authorList>
    </citation>
    <scope>NUCLEOTIDE SEQUENCE [LARGE SCALE GENOMIC DNA]</scope>
    <source>
        <strain evidence="1">Bacillus sp. 71</strain>
    </source>
</reference>
<dbReference type="Proteomes" id="UP000437562">
    <property type="component" value="Unassembled WGS sequence"/>
</dbReference>
<organism evidence="1 2">
    <name type="scientific">Bacillus mycoides</name>
    <dbReference type="NCBI Taxonomy" id="1405"/>
    <lineage>
        <taxon>Bacteria</taxon>
        <taxon>Bacillati</taxon>
        <taxon>Bacillota</taxon>
        <taxon>Bacilli</taxon>
        <taxon>Bacillales</taxon>
        <taxon>Bacillaceae</taxon>
        <taxon>Bacillus</taxon>
        <taxon>Bacillus cereus group</taxon>
    </lineage>
</organism>